<comment type="caution">
    <text evidence="1">The sequence shown here is derived from an EMBL/GenBank/DDBJ whole genome shotgun (WGS) entry which is preliminary data.</text>
</comment>
<proteinExistence type="predicted"/>
<protein>
    <submittedName>
        <fullName evidence="1">Uncharacterized protein</fullName>
    </submittedName>
</protein>
<dbReference type="SUPFAM" id="SSF81301">
    <property type="entry name" value="Nucleotidyltransferase"/>
    <property type="match status" value="1"/>
</dbReference>
<sequence>MPAEEAFCRLEYVGQVSPTTFENTIRKLVFRRIEKIITELWPNETAIVYGYFHLTDSDNNIVVHTKTVKPVLTFLLDLANKLREGGIAHHQGRGGTCADYKSRRKRNTILCRYLA</sequence>
<dbReference type="Proteomes" id="UP000274822">
    <property type="component" value="Unassembled WGS sequence"/>
</dbReference>
<accession>A0A433QLP2</accession>
<gene>
    <name evidence="1" type="ORF">BC938DRAFT_479065</name>
</gene>
<name>A0A433QLP2_9FUNG</name>
<dbReference type="Gene3D" id="3.30.460.10">
    <property type="entry name" value="Beta Polymerase, domain 2"/>
    <property type="match status" value="1"/>
</dbReference>
<dbReference type="InterPro" id="IPR043519">
    <property type="entry name" value="NT_sf"/>
</dbReference>
<evidence type="ECO:0000313" key="2">
    <source>
        <dbReference type="Proteomes" id="UP000274822"/>
    </source>
</evidence>
<evidence type="ECO:0000313" key="1">
    <source>
        <dbReference type="EMBL" id="RUS30696.1"/>
    </source>
</evidence>
<reference evidence="1 2" key="1">
    <citation type="journal article" date="2018" name="New Phytol.">
        <title>Phylogenomics of Endogonaceae and evolution of mycorrhizas within Mucoromycota.</title>
        <authorList>
            <person name="Chang Y."/>
            <person name="Desiro A."/>
            <person name="Na H."/>
            <person name="Sandor L."/>
            <person name="Lipzen A."/>
            <person name="Clum A."/>
            <person name="Barry K."/>
            <person name="Grigoriev I.V."/>
            <person name="Martin F.M."/>
            <person name="Stajich J.E."/>
            <person name="Smith M.E."/>
            <person name="Bonito G."/>
            <person name="Spatafora J.W."/>
        </authorList>
    </citation>
    <scope>NUCLEOTIDE SEQUENCE [LARGE SCALE GENOMIC DNA]</scope>
    <source>
        <strain evidence="1 2">AD002</strain>
    </source>
</reference>
<dbReference type="AlphaFoldDB" id="A0A433QLP2"/>
<keyword evidence="2" id="KW-1185">Reference proteome</keyword>
<dbReference type="EMBL" id="RBNJ01003653">
    <property type="protein sequence ID" value="RUS30696.1"/>
    <property type="molecule type" value="Genomic_DNA"/>
</dbReference>
<organism evidence="1 2">
    <name type="scientific">Jimgerdemannia flammicorona</name>
    <dbReference type="NCBI Taxonomy" id="994334"/>
    <lineage>
        <taxon>Eukaryota</taxon>
        <taxon>Fungi</taxon>
        <taxon>Fungi incertae sedis</taxon>
        <taxon>Mucoromycota</taxon>
        <taxon>Mucoromycotina</taxon>
        <taxon>Endogonomycetes</taxon>
        <taxon>Endogonales</taxon>
        <taxon>Endogonaceae</taxon>
        <taxon>Jimgerdemannia</taxon>
    </lineage>
</organism>